<dbReference type="OrthoDB" id="6169313at2"/>
<keyword evidence="10" id="KW-1185">Reference proteome</keyword>
<dbReference type="Gene3D" id="3.40.630.30">
    <property type="match status" value="1"/>
</dbReference>
<dbReference type="InterPro" id="IPR018311">
    <property type="entry name" value="Autoind_synth_CS"/>
</dbReference>
<dbReference type="InterPro" id="IPR016181">
    <property type="entry name" value="Acyl_CoA_acyltransferase"/>
</dbReference>
<comment type="similarity">
    <text evidence="7 8">Belongs to the autoinducer synthase family.</text>
</comment>
<gene>
    <name evidence="9" type="ORF">DRV85_01580</name>
</gene>
<comment type="catalytic activity">
    <reaction evidence="6 8">
        <text>a fatty acyl-[ACP] + S-adenosyl-L-methionine = an N-acyl-L-homoserine lactone + S-methyl-5'-thioadenosine + holo-[ACP] + H(+)</text>
        <dbReference type="Rhea" id="RHEA:10096"/>
        <dbReference type="Rhea" id="RHEA-COMP:9685"/>
        <dbReference type="Rhea" id="RHEA-COMP:14125"/>
        <dbReference type="ChEBI" id="CHEBI:15378"/>
        <dbReference type="ChEBI" id="CHEBI:17509"/>
        <dbReference type="ChEBI" id="CHEBI:55474"/>
        <dbReference type="ChEBI" id="CHEBI:59789"/>
        <dbReference type="ChEBI" id="CHEBI:64479"/>
        <dbReference type="ChEBI" id="CHEBI:138651"/>
        <dbReference type="EC" id="2.3.1.184"/>
    </reaction>
</comment>
<keyword evidence="3 8" id="KW-0808">Transferase</keyword>
<protein>
    <recommendedName>
        <fullName evidence="1 8">Acyl-homoserine-lactone synthase</fullName>
        <ecNumber evidence="1 8">2.3.1.184</ecNumber>
    </recommendedName>
    <alternativeName>
        <fullName evidence="8">Autoinducer synthesis protein</fullName>
    </alternativeName>
</protein>
<dbReference type="PANTHER" id="PTHR39322">
    <property type="entry name" value="ACYL-HOMOSERINE-LACTONE SYNTHASE"/>
    <property type="match status" value="1"/>
</dbReference>
<dbReference type="GO" id="GO:0009372">
    <property type="term" value="P:quorum sensing"/>
    <property type="evidence" value="ECO:0007669"/>
    <property type="project" value="UniProtKB-UniRule"/>
</dbReference>
<evidence type="ECO:0000256" key="7">
    <source>
        <dbReference type="PROSITE-ProRule" id="PRU00533"/>
    </source>
</evidence>
<evidence type="ECO:0000256" key="8">
    <source>
        <dbReference type="RuleBase" id="RU361135"/>
    </source>
</evidence>
<evidence type="ECO:0000313" key="10">
    <source>
        <dbReference type="Proteomes" id="UP000253370"/>
    </source>
</evidence>
<evidence type="ECO:0000256" key="6">
    <source>
        <dbReference type="ARBA" id="ARBA00048576"/>
    </source>
</evidence>
<keyword evidence="4 8" id="KW-0949">S-adenosyl-L-methionine</keyword>
<dbReference type="PANTHER" id="PTHR39322:SF1">
    <property type="entry name" value="ISOVALERYL-HOMOSERINE LACTONE SYNTHASE"/>
    <property type="match status" value="1"/>
</dbReference>
<evidence type="ECO:0000256" key="2">
    <source>
        <dbReference type="ARBA" id="ARBA00022654"/>
    </source>
</evidence>
<dbReference type="PROSITE" id="PS51187">
    <property type="entry name" value="AUTOINDUCER_SYNTH_2"/>
    <property type="match status" value="1"/>
</dbReference>
<name>A0A365UEF0_9RHOB</name>
<evidence type="ECO:0000256" key="5">
    <source>
        <dbReference type="ARBA" id="ARBA00022929"/>
    </source>
</evidence>
<dbReference type="PRINTS" id="PR01549">
    <property type="entry name" value="AUTOINDCRSYN"/>
</dbReference>
<evidence type="ECO:0000313" key="9">
    <source>
        <dbReference type="EMBL" id="RBI87752.1"/>
    </source>
</evidence>
<dbReference type="Pfam" id="PF00765">
    <property type="entry name" value="Autoind_synth"/>
    <property type="match status" value="1"/>
</dbReference>
<evidence type="ECO:0000256" key="1">
    <source>
        <dbReference type="ARBA" id="ARBA00012340"/>
    </source>
</evidence>
<proteinExistence type="inferred from homology"/>
<dbReference type="SUPFAM" id="SSF55729">
    <property type="entry name" value="Acyl-CoA N-acyltransferases (Nat)"/>
    <property type="match status" value="1"/>
</dbReference>
<evidence type="ECO:0000256" key="4">
    <source>
        <dbReference type="ARBA" id="ARBA00022691"/>
    </source>
</evidence>
<dbReference type="Proteomes" id="UP000253370">
    <property type="component" value="Unassembled WGS sequence"/>
</dbReference>
<comment type="caution">
    <text evidence="9">The sequence shown here is derived from an EMBL/GenBank/DDBJ whole genome shotgun (WGS) entry which is preliminary data.</text>
</comment>
<accession>A0A365UEF0</accession>
<dbReference type="EC" id="2.3.1.184" evidence="1 8"/>
<dbReference type="AlphaFoldDB" id="A0A365UEF0"/>
<dbReference type="InterPro" id="IPR001690">
    <property type="entry name" value="Autoind_synthase"/>
</dbReference>
<sequence length="210" mass="23780">MSFADMHMHGDLLVKYLRARRAIFIDRLHWNVAQADGMEFDQYDTPFCRWIVLHEFGDVLAGVRLLPTTAQCGVYSYMLRDAQRGLLPDLPTDVLFFEAPVDPLVWEASRFFITDLVPSARRPLLQSLLFESMSLTARRHGARHILGIVPSVWSRWARRLGADATPIGARFSIEGASSQSVLFSVDDFLLDTPSREPSERLLPHRGRAAA</sequence>
<reference evidence="9 10" key="1">
    <citation type="submission" date="2018-07" db="EMBL/GenBank/DDBJ databases">
        <title>Rhodosalinus sp. strain E84T genomic sequence and assembly.</title>
        <authorList>
            <person name="Liu Z.-W."/>
            <person name="Lu D.-C."/>
        </authorList>
    </citation>
    <scope>NUCLEOTIDE SEQUENCE [LARGE SCALE GENOMIC DNA]</scope>
    <source>
        <strain evidence="9 10">E84</strain>
    </source>
</reference>
<dbReference type="GO" id="GO:0007165">
    <property type="term" value="P:signal transduction"/>
    <property type="evidence" value="ECO:0007669"/>
    <property type="project" value="TreeGrafter"/>
</dbReference>
<dbReference type="PROSITE" id="PS00949">
    <property type="entry name" value="AUTOINDUCER_SYNTH_1"/>
    <property type="match status" value="1"/>
</dbReference>
<keyword evidence="2 7" id="KW-0673">Quorum sensing</keyword>
<organism evidence="9 10">
    <name type="scientific">Rhodosalinus halophilus</name>
    <dbReference type="NCBI Taxonomy" id="2259333"/>
    <lineage>
        <taxon>Bacteria</taxon>
        <taxon>Pseudomonadati</taxon>
        <taxon>Pseudomonadota</taxon>
        <taxon>Alphaproteobacteria</taxon>
        <taxon>Rhodobacterales</taxon>
        <taxon>Paracoccaceae</taxon>
        <taxon>Rhodosalinus</taxon>
    </lineage>
</organism>
<keyword evidence="5 7" id="KW-0071">Autoinducer synthesis</keyword>
<dbReference type="EMBL" id="QNTQ01000001">
    <property type="protein sequence ID" value="RBI87752.1"/>
    <property type="molecule type" value="Genomic_DNA"/>
</dbReference>
<evidence type="ECO:0000256" key="3">
    <source>
        <dbReference type="ARBA" id="ARBA00022679"/>
    </source>
</evidence>
<dbReference type="GO" id="GO:0061579">
    <property type="term" value="F:N-acyl homoserine lactone synthase activity"/>
    <property type="evidence" value="ECO:0007669"/>
    <property type="project" value="UniProtKB-UniRule"/>
</dbReference>